<dbReference type="Proteomes" id="UP000007463">
    <property type="component" value="Chromosome"/>
</dbReference>
<organism evidence="1 2">
    <name type="scientific">Fluviicola taffensis (strain DSM 16823 / NCIMB 13979 / RW262)</name>
    <dbReference type="NCBI Taxonomy" id="755732"/>
    <lineage>
        <taxon>Bacteria</taxon>
        <taxon>Pseudomonadati</taxon>
        <taxon>Bacteroidota</taxon>
        <taxon>Flavobacteriia</taxon>
        <taxon>Flavobacteriales</taxon>
        <taxon>Crocinitomicaceae</taxon>
        <taxon>Fluviicola</taxon>
    </lineage>
</organism>
<dbReference type="KEGG" id="fte:Fluta_0331"/>
<protein>
    <submittedName>
        <fullName evidence="1">Cell wall assembly/cell proliferation coordinating protein, KNR4</fullName>
    </submittedName>
</protein>
<sequence>MRDLNVIPRMGEKNFQIIENLVEGKFSNNFKEILKKYAGLNVYENIFIDKDENLWSLGAFDNFTSIYELTKEFLEKYNRKLVPFAYDGGGWHFCLSFDEATYGKIIINRWTDHLPEEQFLVIADSFEEYINGLKTEEEIS</sequence>
<accession>F2IDG4</accession>
<reference evidence="2" key="2">
    <citation type="submission" date="2011-02" db="EMBL/GenBank/DDBJ databases">
        <title>The complete genome of Fluviicola taffensis DSM 16823.</title>
        <authorList>
            <consortium name="US DOE Joint Genome Institute (JGI-PGF)"/>
            <person name="Lucas S."/>
            <person name="Copeland A."/>
            <person name="Lapidus A."/>
            <person name="Bruce D."/>
            <person name="Goodwin L."/>
            <person name="Pitluck S."/>
            <person name="Kyrpides N."/>
            <person name="Mavromatis K."/>
            <person name="Ivanova N."/>
            <person name="Mikhailova N."/>
            <person name="Pagani I."/>
            <person name="Chertkov O."/>
            <person name="Detter J.C."/>
            <person name="Han C."/>
            <person name="Tapia R."/>
            <person name="Land M."/>
            <person name="Hauser L."/>
            <person name="Markowitz V."/>
            <person name="Cheng J.-F."/>
            <person name="Hugenholtz P."/>
            <person name="Woyke T."/>
            <person name="Wu D."/>
            <person name="Tindall B."/>
            <person name="Pomrenke H.G."/>
            <person name="Brambilla E."/>
            <person name="Klenk H.-P."/>
            <person name="Eisen J.A."/>
        </authorList>
    </citation>
    <scope>NUCLEOTIDE SEQUENCE [LARGE SCALE GENOMIC DNA]</scope>
    <source>
        <strain evidence="2">DSM 16823 / RW262 / RW262</strain>
    </source>
</reference>
<dbReference type="HOGENOM" id="CLU_1812311_0_0_10"/>
<dbReference type="Pfam" id="PF14568">
    <property type="entry name" value="SUKH_6"/>
    <property type="match status" value="1"/>
</dbReference>
<dbReference type="EMBL" id="CP002542">
    <property type="protein sequence ID" value="AEA42340.1"/>
    <property type="molecule type" value="Genomic_DNA"/>
</dbReference>
<dbReference type="SUPFAM" id="SSF160631">
    <property type="entry name" value="SMI1/KNR4-like"/>
    <property type="match status" value="1"/>
</dbReference>
<dbReference type="STRING" id="755732.Fluta_0331"/>
<dbReference type="OrthoDB" id="6637351at2"/>
<gene>
    <name evidence="1" type="ordered locus">Fluta_0331</name>
</gene>
<dbReference type="RefSeq" id="WP_013685114.1">
    <property type="nucleotide sequence ID" value="NC_015321.1"/>
</dbReference>
<name>F2IDG4_FLUTR</name>
<dbReference type="AlphaFoldDB" id="F2IDG4"/>
<dbReference type="Gene3D" id="3.40.1580.10">
    <property type="entry name" value="SMI1/KNR4-like"/>
    <property type="match status" value="1"/>
</dbReference>
<evidence type="ECO:0000313" key="1">
    <source>
        <dbReference type="EMBL" id="AEA42340.1"/>
    </source>
</evidence>
<proteinExistence type="predicted"/>
<evidence type="ECO:0000313" key="2">
    <source>
        <dbReference type="Proteomes" id="UP000007463"/>
    </source>
</evidence>
<keyword evidence="2" id="KW-1185">Reference proteome</keyword>
<reference evidence="1 2" key="1">
    <citation type="journal article" date="2011" name="Stand. Genomic Sci.">
        <title>Complete genome sequence of the gliding freshwater bacterium Fluviicola taffensis type strain (RW262).</title>
        <authorList>
            <person name="Woyke T."/>
            <person name="Chertkov O."/>
            <person name="Lapidus A."/>
            <person name="Nolan M."/>
            <person name="Lucas S."/>
            <person name="Del Rio T.G."/>
            <person name="Tice H."/>
            <person name="Cheng J.F."/>
            <person name="Tapia R."/>
            <person name="Han C."/>
            <person name="Goodwin L."/>
            <person name="Pitluck S."/>
            <person name="Liolios K."/>
            <person name="Pagani I."/>
            <person name="Ivanova N."/>
            <person name="Huntemann M."/>
            <person name="Mavromatis K."/>
            <person name="Mikhailova N."/>
            <person name="Pati A."/>
            <person name="Chen A."/>
            <person name="Palaniappan K."/>
            <person name="Land M."/>
            <person name="Hauser L."/>
            <person name="Brambilla E.M."/>
            <person name="Rohde M."/>
            <person name="Mwirichia R."/>
            <person name="Sikorski J."/>
            <person name="Tindall B.J."/>
            <person name="Goker M."/>
            <person name="Bristow J."/>
            <person name="Eisen J.A."/>
            <person name="Markowitz V."/>
            <person name="Hugenholtz P."/>
            <person name="Klenk H.P."/>
            <person name="Kyrpides N.C."/>
        </authorList>
    </citation>
    <scope>NUCLEOTIDE SEQUENCE [LARGE SCALE GENOMIC DNA]</scope>
    <source>
        <strain evidence="2">DSM 16823 / RW262 / RW262</strain>
    </source>
</reference>
<dbReference type="InterPro" id="IPR037883">
    <property type="entry name" value="Knr4/Smi1-like_sf"/>
</dbReference>